<evidence type="ECO:0000313" key="8">
    <source>
        <dbReference type="EMBL" id="SHM05031.1"/>
    </source>
</evidence>
<accession>A0A1M7FLU0</accession>
<keyword evidence="3 6" id="KW-0812">Transmembrane</keyword>
<dbReference type="AlphaFoldDB" id="A0A1M7FLU0"/>
<dbReference type="PANTHER" id="PTHR12677">
    <property type="entry name" value="GOLGI APPARATUS MEMBRANE PROTEIN TVP38-RELATED"/>
    <property type="match status" value="1"/>
</dbReference>
<evidence type="ECO:0000256" key="5">
    <source>
        <dbReference type="ARBA" id="ARBA00023136"/>
    </source>
</evidence>
<evidence type="ECO:0000256" key="3">
    <source>
        <dbReference type="ARBA" id="ARBA00022692"/>
    </source>
</evidence>
<keyword evidence="9" id="KW-1185">Reference proteome</keyword>
<dbReference type="InterPro" id="IPR032816">
    <property type="entry name" value="VTT_dom"/>
</dbReference>
<gene>
    <name evidence="8" type="ORF">SAMN02745189_01491</name>
</gene>
<evidence type="ECO:0000256" key="4">
    <source>
        <dbReference type="ARBA" id="ARBA00022989"/>
    </source>
</evidence>
<name>A0A1M7FLU0_9BACL</name>
<feature type="transmembrane region" description="Helical" evidence="6">
    <location>
        <begin position="26"/>
        <end position="50"/>
    </location>
</feature>
<evidence type="ECO:0000256" key="6">
    <source>
        <dbReference type="RuleBase" id="RU366058"/>
    </source>
</evidence>
<dbReference type="PANTHER" id="PTHR12677:SF55">
    <property type="entry name" value="UNDECAPRENYL PHOSPHATE TRANSPORTER SAOUHSC_00901-RELATED"/>
    <property type="match status" value="1"/>
</dbReference>
<organism evidence="8 9">
    <name type="scientific">Lacicoccus alkaliphilus DSM 16010</name>
    <dbReference type="NCBI Taxonomy" id="1123231"/>
    <lineage>
        <taxon>Bacteria</taxon>
        <taxon>Bacillati</taxon>
        <taxon>Bacillota</taxon>
        <taxon>Bacilli</taxon>
        <taxon>Bacillales</taxon>
        <taxon>Salinicoccaceae</taxon>
        <taxon>Lacicoccus</taxon>
    </lineage>
</organism>
<dbReference type="GO" id="GO:0005886">
    <property type="term" value="C:plasma membrane"/>
    <property type="evidence" value="ECO:0007669"/>
    <property type="project" value="UniProtKB-SubCell"/>
</dbReference>
<comment type="similarity">
    <text evidence="6">Belongs to the TVP38/TMEM64 family.</text>
</comment>
<keyword evidence="5 6" id="KW-0472">Membrane</keyword>
<dbReference type="RefSeq" id="WP_084670006.1">
    <property type="nucleotide sequence ID" value="NZ_FRCF01000004.1"/>
</dbReference>
<feature type="domain" description="VTT" evidence="7">
    <location>
        <begin position="43"/>
        <end position="160"/>
    </location>
</feature>
<feature type="transmembrane region" description="Helical" evidence="6">
    <location>
        <begin position="57"/>
        <end position="83"/>
    </location>
</feature>
<dbReference type="OrthoDB" id="1651121at2"/>
<evidence type="ECO:0000259" key="7">
    <source>
        <dbReference type="Pfam" id="PF09335"/>
    </source>
</evidence>
<evidence type="ECO:0000313" key="9">
    <source>
        <dbReference type="Proteomes" id="UP000184206"/>
    </source>
</evidence>
<protein>
    <recommendedName>
        <fullName evidence="6">TVP38/TMEM64 family membrane protein</fullName>
    </recommendedName>
</protein>
<keyword evidence="2 6" id="KW-1003">Cell membrane</keyword>
<sequence length="199" mass="22961">MEDIIQLFTTEEGIQSIFERFEQFGIFAGFFLVILESFVPVLPLFAIVILNINSYGFILGFLISYTASVTGSYLVFLVVRFLFRDTAQRYIHSKEKLERMLRFVDERGFTFAFVLLALPFTPTSVVNVIAALSNMKSKVYLFILIAAKVIMIGSMALVGYDITEFFNSPLRLIFSSVLLVVLYLFSKWYQRYLNKKLKK</sequence>
<dbReference type="InterPro" id="IPR015414">
    <property type="entry name" value="TMEM64"/>
</dbReference>
<comment type="subcellular location">
    <subcellularLocation>
        <location evidence="1 6">Cell membrane</location>
        <topology evidence="1 6">Multi-pass membrane protein</topology>
    </subcellularLocation>
</comment>
<proteinExistence type="inferred from homology"/>
<dbReference type="EMBL" id="FRCF01000004">
    <property type="protein sequence ID" value="SHM05031.1"/>
    <property type="molecule type" value="Genomic_DNA"/>
</dbReference>
<evidence type="ECO:0000256" key="1">
    <source>
        <dbReference type="ARBA" id="ARBA00004651"/>
    </source>
</evidence>
<dbReference type="Proteomes" id="UP000184206">
    <property type="component" value="Unassembled WGS sequence"/>
</dbReference>
<feature type="transmembrane region" description="Helical" evidence="6">
    <location>
        <begin position="172"/>
        <end position="189"/>
    </location>
</feature>
<keyword evidence="4 6" id="KW-1133">Transmembrane helix</keyword>
<feature type="transmembrane region" description="Helical" evidence="6">
    <location>
        <begin position="109"/>
        <end position="132"/>
    </location>
</feature>
<feature type="transmembrane region" description="Helical" evidence="6">
    <location>
        <begin position="139"/>
        <end position="160"/>
    </location>
</feature>
<evidence type="ECO:0000256" key="2">
    <source>
        <dbReference type="ARBA" id="ARBA00022475"/>
    </source>
</evidence>
<reference evidence="8 9" key="1">
    <citation type="submission" date="2016-11" db="EMBL/GenBank/DDBJ databases">
        <authorList>
            <person name="Jaros S."/>
            <person name="Januszkiewicz K."/>
            <person name="Wedrychowicz H."/>
        </authorList>
    </citation>
    <scope>NUCLEOTIDE SEQUENCE [LARGE SCALE GENOMIC DNA]</scope>
    <source>
        <strain evidence="8 9">DSM 16010</strain>
    </source>
</reference>
<dbReference type="Pfam" id="PF09335">
    <property type="entry name" value="VTT_dom"/>
    <property type="match status" value="1"/>
</dbReference>
<dbReference type="STRING" id="1123231.SAMN02745189_01491"/>